<dbReference type="RefSeq" id="WP_131168831.1">
    <property type="nucleotide sequence ID" value="NZ_SDMQ01000010.1"/>
</dbReference>
<comment type="caution">
    <text evidence="1">The sequence shown here is derived from an EMBL/GenBank/DDBJ whole genome shotgun (WGS) entry which is preliminary data.</text>
</comment>
<proteinExistence type="predicted"/>
<evidence type="ECO:0000313" key="1">
    <source>
        <dbReference type="EMBL" id="TBT83805.1"/>
    </source>
</evidence>
<name>A0A4Q9KCB4_9ACTN</name>
<keyword evidence="2" id="KW-1185">Reference proteome</keyword>
<evidence type="ECO:0000313" key="2">
    <source>
        <dbReference type="Proteomes" id="UP000292373"/>
    </source>
</evidence>
<accession>A0A4Q9KCB4</accession>
<sequence>MTPTKLQPTPGHPVWETHTDGFIYDCIHPSDPGVVRWVWGPASDAVDPRALAEQLRTSMRFEPVSIGIVPEPGPDRMGLVGMPTWMWAANPGPTTLGPQTRSLSSGGVSVTLTAEVISTRWEMGDGGVVTCRGPGTAYEDRYGAIDSPTCGYR</sequence>
<dbReference type="OrthoDB" id="3734102at2"/>
<organism evidence="1 2">
    <name type="scientific">Propioniciclava sinopodophylli</name>
    <dbReference type="NCBI Taxonomy" id="1837344"/>
    <lineage>
        <taxon>Bacteria</taxon>
        <taxon>Bacillati</taxon>
        <taxon>Actinomycetota</taxon>
        <taxon>Actinomycetes</taxon>
        <taxon>Propionibacteriales</taxon>
        <taxon>Propionibacteriaceae</taxon>
        <taxon>Propioniciclava</taxon>
    </lineage>
</organism>
<gene>
    <name evidence="1" type="ORF">ET989_10855</name>
</gene>
<dbReference type="EMBL" id="SDMQ01000010">
    <property type="protein sequence ID" value="TBT83805.1"/>
    <property type="molecule type" value="Genomic_DNA"/>
</dbReference>
<protein>
    <submittedName>
        <fullName evidence="1">Uncharacterized protein</fullName>
    </submittedName>
</protein>
<dbReference type="Proteomes" id="UP000292373">
    <property type="component" value="Unassembled WGS sequence"/>
</dbReference>
<dbReference type="AlphaFoldDB" id="A0A4Q9KCB4"/>
<reference evidence="1 2" key="1">
    <citation type="submission" date="2019-01" db="EMBL/GenBank/DDBJ databases">
        <title>Lactibacter flavus gen. nov., sp. nov., a novel bacterium of the family Propionibacteriaceae isolated from raw milk and dairy products.</title>
        <authorList>
            <person name="Huptas C."/>
            <person name="Wenning M."/>
            <person name="Breitenwieser F."/>
            <person name="Doll E."/>
            <person name="Von Neubeck M."/>
            <person name="Busse H.-J."/>
            <person name="Scherer S."/>
        </authorList>
    </citation>
    <scope>NUCLEOTIDE SEQUENCE [LARGE SCALE GENOMIC DNA]</scope>
    <source>
        <strain evidence="1 2">KCTC 33808</strain>
    </source>
</reference>